<organism evidence="3 4">
    <name type="scientific">Geodermatophilus arenarius</name>
    <dbReference type="NCBI Taxonomy" id="1137990"/>
    <lineage>
        <taxon>Bacteria</taxon>
        <taxon>Bacillati</taxon>
        <taxon>Actinomycetota</taxon>
        <taxon>Actinomycetes</taxon>
        <taxon>Geodermatophilales</taxon>
        <taxon>Geodermatophilaceae</taxon>
        <taxon>Geodermatophilus</taxon>
    </lineage>
</organism>
<dbReference type="InterPro" id="IPR006015">
    <property type="entry name" value="Universal_stress_UspA"/>
</dbReference>
<dbReference type="RefSeq" id="WP_387994231.1">
    <property type="nucleotide sequence ID" value="NZ_JBHSGR010000037.1"/>
</dbReference>
<sequence length="326" mass="33290">MTTEQGTSDATGPGRVVVGVDGSPGARTALGWGLAAAARTGARLEVASAYPVGFHWTDPFLLDTQRLDAIRTDTEERVRALVEEVRRDPAVAAVPGTAEVQTDVVVAAGAPAEHLVALAEGADLLVLGSRGRGRVRSALLGSVALHCVAHAPCPVVVVHPGAVEPPPRVVVGVDDSATSRAALARAAREAERLGARLEVVAAYQPASYWSDLYAITAPPASETEEHARARVTAFVADVLGSVAGTDLRVVQGSPGEALVQHADGAALLVVGSRSRSRLGGMVLGSVALHCAVHAPCPVMVVHPGRVAQQAAPAEPAVTSAVPEPSV</sequence>
<comment type="similarity">
    <text evidence="1">Belongs to the universal stress protein A family.</text>
</comment>
<evidence type="ECO:0000313" key="4">
    <source>
        <dbReference type="Proteomes" id="UP001596025"/>
    </source>
</evidence>
<feature type="domain" description="UspA" evidence="2">
    <location>
        <begin position="168"/>
        <end position="302"/>
    </location>
</feature>
<dbReference type="Pfam" id="PF00582">
    <property type="entry name" value="Usp"/>
    <property type="match status" value="2"/>
</dbReference>
<proteinExistence type="inferred from homology"/>
<evidence type="ECO:0000313" key="3">
    <source>
        <dbReference type="EMBL" id="MFC4696124.1"/>
    </source>
</evidence>
<dbReference type="CDD" id="cd00293">
    <property type="entry name" value="USP-like"/>
    <property type="match status" value="1"/>
</dbReference>
<dbReference type="InterPro" id="IPR014729">
    <property type="entry name" value="Rossmann-like_a/b/a_fold"/>
</dbReference>
<name>A0ABV9LPL8_9ACTN</name>
<protein>
    <submittedName>
        <fullName evidence="3">Universal stress protein</fullName>
    </submittedName>
</protein>
<accession>A0ABV9LPL8</accession>
<dbReference type="PANTHER" id="PTHR31964:SF113">
    <property type="entry name" value="USPA DOMAIN-CONTAINING PROTEIN"/>
    <property type="match status" value="1"/>
</dbReference>
<dbReference type="SUPFAM" id="SSF52402">
    <property type="entry name" value="Adenine nucleotide alpha hydrolases-like"/>
    <property type="match status" value="2"/>
</dbReference>
<dbReference type="InterPro" id="IPR006016">
    <property type="entry name" value="UspA"/>
</dbReference>
<evidence type="ECO:0000256" key="1">
    <source>
        <dbReference type="ARBA" id="ARBA00008791"/>
    </source>
</evidence>
<dbReference type="Proteomes" id="UP001596025">
    <property type="component" value="Unassembled WGS sequence"/>
</dbReference>
<reference evidence="4" key="1">
    <citation type="journal article" date="2019" name="Int. J. Syst. Evol. Microbiol.">
        <title>The Global Catalogue of Microorganisms (GCM) 10K type strain sequencing project: providing services to taxonomists for standard genome sequencing and annotation.</title>
        <authorList>
            <consortium name="The Broad Institute Genomics Platform"/>
            <consortium name="The Broad Institute Genome Sequencing Center for Infectious Disease"/>
            <person name="Wu L."/>
            <person name="Ma J."/>
        </authorList>
    </citation>
    <scope>NUCLEOTIDE SEQUENCE [LARGE SCALE GENOMIC DNA]</scope>
    <source>
        <strain evidence="4">CCUG 62763</strain>
    </source>
</reference>
<keyword evidence="4" id="KW-1185">Reference proteome</keyword>
<dbReference type="PANTHER" id="PTHR31964">
    <property type="entry name" value="ADENINE NUCLEOTIDE ALPHA HYDROLASES-LIKE SUPERFAMILY PROTEIN"/>
    <property type="match status" value="1"/>
</dbReference>
<dbReference type="PRINTS" id="PR01438">
    <property type="entry name" value="UNVRSLSTRESS"/>
</dbReference>
<gene>
    <name evidence="3" type="ORF">ACFO3M_22175</name>
</gene>
<dbReference type="CDD" id="cd23659">
    <property type="entry name" value="USP_At3g01520-like"/>
    <property type="match status" value="1"/>
</dbReference>
<dbReference type="EMBL" id="JBHSGR010000037">
    <property type="protein sequence ID" value="MFC4696124.1"/>
    <property type="molecule type" value="Genomic_DNA"/>
</dbReference>
<comment type="caution">
    <text evidence="3">The sequence shown here is derived from an EMBL/GenBank/DDBJ whole genome shotgun (WGS) entry which is preliminary data.</text>
</comment>
<feature type="domain" description="UspA" evidence="2">
    <location>
        <begin position="15"/>
        <end position="159"/>
    </location>
</feature>
<evidence type="ECO:0000259" key="2">
    <source>
        <dbReference type="Pfam" id="PF00582"/>
    </source>
</evidence>
<dbReference type="Gene3D" id="3.40.50.620">
    <property type="entry name" value="HUPs"/>
    <property type="match status" value="2"/>
</dbReference>